<evidence type="ECO:0000256" key="1">
    <source>
        <dbReference type="SAM" id="MobiDB-lite"/>
    </source>
</evidence>
<reference evidence="4" key="1">
    <citation type="submission" date="2022-08" db="EMBL/GenBank/DDBJ databases">
        <title>Complete genome sequence of 14 non-tuberculosis mycobacteria type-strains.</title>
        <authorList>
            <person name="Igarashi Y."/>
            <person name="Osugi A."/>
            <person name="Mitarai S."/>
        </authorList>
    </citation>
    <scope>NUCLEOTIDE SEQUENCE</scope>
    <source>
        <strain evidence="4">DSM 45575</strain>
    </source>
</reference>
<evidence type="ECO:0000259" key="3">
    <source>
        <dbReference type="PROSITE" id="PS51708"/>
    </source>
</evidence>
<dbReference type="RefSeq" id="WP_240172216.1">
    <property type="nucleotide sequence ID" value="NZ_CP092365.1"/>
</dbReference>
<dbReference type="SMART" id="SM00880">
    <property type="entry name" value="CHAD"/>
    <property type="match status" value="1"/>
</dbReference>
<dbReference type="PROSITE" id="PS51708">
    <property type="entry name" value="CHAD"/>
    <property type="match status" value="1"/>
</dbReference>
<gene>
    <name evidence="4" type="ORF">MIU77_06705</name>
</gene>
<feature type="domain" description="CHAD" evidence="3">
    <location>
        <begin position="203"/>
        <end position="473"/>
    </location>
</feature>
<dbReference type="SMART" id="SM01118">
    <property type="entry name" value="CYTH"/>
    <property type="match status" value="1"/>
</dbReference>
<dbReference type="Proteomes" id="UP001055200">
    <property type="component" value="Chromosome"/>
</dbReference>
<dbReference type="Pfam" id="PF05235">
    <property type="entry name" value="CHAD"/>
    <property type="match status" value="1"/>
</dbReference>
<dbReference type="InterPro" id="IPR033469">
    <property type="entry name" value="CYTH-like_dom_sf"/>
</dbReference>
<evidence type="ECO:0000259" key="2">
    <source>
        <dbReference type="PROSITE" id="PS51707"/>
    </source>
</evidence>
<dbReference type="Gene3D" id="2.40.320.10">
    <property type="entry name" value="Hypothetical Protein Pfu-838710-001"/>
    <property type="match status" value="1"/>
</dbReference>
<dbReference type="Gene3D" id="1.40.20.10">
    <property type="entry name" value="CHAD domain"/>
    <property type="match status" value="1"/>
</dbReference>
<dbReference type="InterPro" id="IPR007899">
    <property type="entry name" value="CHAD_dom"/>
</dbReference>
<dbReference type="InterPro" id="IPR038186">
    <property type="entry name" value="CHAD_dom_sf"/>
</dbReference>
<feature type="region of interest" description="Disordered" evidence="1">
    <location>
        <begin position="190"/>
        <end position="210"/>
    </location>
</feature>
<proteinExistence type="predicted"/>
<protein>
    <submittedName>
        <fullName evidence="4">CYTH and CHAD domain-containing protein</fullName>
    </submittedName>
</protein>
<evidence type="ECO:0000313" key="5">
    <source>
        <dbReference type="Proteomes" id="UP001055200"/>
    </source>
</evidence>
<accession>A0ABY3U1Y6</accession>
<dbReference type="PANTHER" id="PTHR39339">
    <property type="entry name" value="SLR1444 PROTEIN"/>
    <property type="match status" value="1"/>
</dbReference>
<sequence length="478" mass="52375">MVAGTAYTEVECKFDVDESTPPPIFTTLVATVHRHDPRSLDAEYFDTPRRDLAARGVTLRRRTGGTDAGWHLKLPAGPDARTEFRAPEQDGDGAPPAELVDRVGALVRDRPLSPVARIATTRVMWTLHDDTGAVRAEFCDDRVAAWTGDHDAPGHRWREWELELTDPDDRGLLIALTAQLRHAGARPAAHPSKLARVAPAPAATGPTDPLHRALGDHVETLLRWDRAVRHDAEDAVHQMRVTTRKIRSLLQAAGIGADTAVLDELRELAALLGVARDAEVLAGRYRAALDAMAPELVRGPVRARLVGGAERAYHAGWRRVVAALHSPRYFRLLDALDDLIAATSPPPVSSSGSMAVAYKRVRRAAKNTAGAAGTDRDEALHRIRKAAKRLRYIASATDTRGAAKVARRAAAIQTLLGEHQDSVVSRKHLRQQADAAHTAGEDTFTYGLLHQQEDERARERRAQLDRALAKLAKAMRRR</sequence>
<dbReference type="PROSITE" id="PS51707">
    <property type="entry name" value="CYTH"/>
    <property type="match status" value="1"/>
</dbReference>
<feature type="compositionally biased region" description="Low complexity" evidence="1">
    <location>
        <begin position="198"/>
        <end position="208"/>
    </location>
</feature>
<feature type="domain" description="CYTH" evidence="2">
    <location>
        <begin position="7"/>
        <end position="204"/>
    </location>
</feature>
<dbReference type="Pfam" id="PF01928">
    <property type="entry name" value="CYTH"/>
    <property type="match status" value="1"/>
</dbReference>
<organism evidence="4 5">
    <name type="scientific">Mycolicibacillus parakoreensis</name>
    <dbReference type="NCBI Taxonomy" id="1069221"/>
    <lineage>
        <taxon>Bacteria</taxon>
        <taxon>Bacillati</taxon>
        <taxon>Actinomycetota</taxon>
        <taxon>Actinomycetes</taxon>
        <taxon>Mycobacteriales</taxon>
        <taxon>Mycobacteriaceae</taxon>
        <taxon>Mycolicibacillus</taxon>
    </lineage>
</organism>
<dbReference type="PANTHER" id="PTHR39339:SF1">
    <property type="entry name" value="CHAD DOMAIN-CONTAINING PROTEIN"/>
    <property type="match status" value="1"/>
</dbReference>
<name>A0ABY3U1Y6_9MYCO</name>
<dbReference type="SUPFAM" id="SSF55154">
    <property type="entry name" value="CYTH-like phosphatases"/>
    <property type="match status" value="1"/>
</dbReference>
<dbReference type="CDD" id="cd07374">
    <property type="entry name" value="CYTH-like_Pase"/>
    <property type="match status" value="1"/>
</dbReference>
<keyword evidence="5" id="KW-1185">Reference proteome</keyword>
<dbReference type="InterPro" id="IPR023577">
    <property type="entry name" value="CYTH_domain"/>
</dbReference>
<dbReference type="EMBL" id="CP092365">
    <property type="protein sequence ID" value="ULN53974.1"/>
    <property type="molecule type" value="Genomic_DNA"/>
</dbReference>
<evidence type="ECO:0000313" key="4">
    <source>
        <dbReference type="EMBL" id="ULN53974.1"/>
    </source>
</evidence>